<dbReference type="PaxDb" id="882-DVU_3124"/>
<name>Q726I3_NITV2</name>
<protein>
    <submittedName>
        <fullName evidence="1">Uncharacterized protein</fullName>
    </submittedName>
</protein>
<dbReference type="Proteomes" id="UP000002194">
    <property type="component" value="Chromosome"/>
</dbReference>
<organism evidence="1 2">
    <name type="scientific">Nitratidesulfovibrio vulgaris (strain ATCC 29579 / DSM 644 / CCUG 34227 / NCIMB 8303 / VKM B-1760 / Hildenborough)</name>
    <name type="common">Desulfovibrio vulgaris</name>
    <dbReference type="NCBI Taxonomy" id="882"/>
    <lineage>
        <taxon>Bacteria</taxon>
        <taxon>Pseudomonadati</taxon>
        <taxon>Thermodesulfobacteriota</taxon>
        <taxon>Desulfovibrionia</taxon>
        <taxon>Desulfovibrionales</taxon>
        <taxon>Desulfovibrionaceae</taxon>
        <taxon>Nitratidesulfovibrio</taxon>
    </lineage>
</organism>
<proteinExistence type="predicted"/>
<dbReference type="STRING" id="882.DVU_3124"/>
<gene>
    <name evidence="1" type="ordered locus">DVU_3124</name>
</gene>
<dbReference type="EnsemblBacteria" id="AAS97595">
    <property type="protein sequence ID" value="AAS97595"/>
    <property type="gene ID" value="DVU_3124"/>
</dbReference>
<dbReference type="KEGG" id="dvu:DVU_3124"/>
<evidence type="ECO:0000313" key="2">
    <source>
        <dbReference type="Proteomes" id="UP000002194"/>
    </source>
</evidence>
<keyword evidence="2" id="KW-1185">Reference proteome</keyword>
<accession>Q726I3</accession>
<reference evidence="1 2" key="1">
    <citation type="journal article" date="2004" name="Nat. Biotechnol.">
        <title>The genome sequence of the anaerobic, sulfate-reducing bacterium Desulfovibrio vulgaris Hildenborough.</title>
        <authorList>
            <person name="Heidelberg J.F."/>
            <person name="Seshadri R."/>
            <person name="Haveman S.A."/>
            <person name="Hemme C.L."/>
            <person name="Paulsen I.T."/>
            <person name="Kolonay J.F."/>
            <person name="Eisen J.A."/>
            <person name="Ward N."/>
            <person name="Methe B."/>
            <person name="Brinkac L.M."/>
            <person name="Daugherty S.C."/>
            <person name="Deboy R.T."/>
            <person name="Dodson R.J."/>
            <person name="Durkin A.S."/>
            <person name="Madupu R."/>
            <person name="Nelson W.C."/>
            <person name="Sullivan S.A."/>
            <person name="Fouts D."/>
            <person name="Haft D.H."/>
            <person name="Selengut J."/>
            <person name="Peterson J.D."/>
            <person name="Davidsen T.M."/>
            <person name="Zafar N."/>
            <person name="Zhou L."/>
            <person name="Radune D."/>
            <person name="Dimitrov G."/>
            <person name="Hance M."/>
            <person name="Tran K."/>
            <person name="Khouri H."/>
            <person name="Gill J."/>
            <person name="Utterback T.R."/>
            <person name="Feldblyum T.V."/>
            <person name="Wall J.D."/>
            <person name="Voordouw G."/>
            <person name="Fraser C.M."/>
        </authorList>
    </citation>
    <scope>NUCLEOTIDE SEQUENCE [LARGE SCALE GENOMIC DNA]</scope>
    <source>
        <strain evidence="2">ATCC 29579 / DSM 644 / NCIMB 8303 / VKM B-1760 / Hildenborough</strain>
    </source>
</reference>
<evidence type="ECO:0000313" key="1">
    <source>
        <dbReference type="EMBL" id="AAS97595.1"/>
    </source>
</evidence>
<dbReference type="EMBL" id="AE017285">
    <property type="protein sequence ID" value="AAS97595.1"/>
    <property type="molecule type" value="Genomic_DNA"/>
</dbReference>
<sequence length="43" mass="4785">MPLACLTMIFFFNIQAATQGGDNGNLLLSGRHLRRWHVMPQGA</sequence>
<dbReference type="HOGENOM" id="CLU_3232743_0_0_7"/>
<dbReference type="AlphaFoldDB" id="Q726I3"/>